<dbReference type="EMBL" id="CP042469">
    <property type="protein sequence ID" value="QOX63305.1"/>
    <property type="molecule type" value="Genomic_DNA"/>
</dbReference>
<keyword evidence="1" id="KW-0808">Transferase</keyword>
<protein>
    <submittedName>
        <fullName evidence="1">Polysaccharide pyruvyl transferase CsaB</fullName>
    </submittedName>
</protein>
<sequence length="365" mass="41343">MVRILISGYYGFNNIGDESILQAVVDNLRSKLNDIDITVLSRNPESTVQKYGVNSVNRKSISSILNAVRKCDLLISGGGSLLQDVTSKKSILYYLMIMWAAFFFRKKVFIYSQGIGPILSKINRSLTAATLKHADGIVVRDEASKELLIEIGVKADLVHVTADPVLRVKKADLSLGRNILKEEGFSAEDGRLTVGFAIREKKINSNFVDELCISIRRLIDEHRAQIVLIPFHFSEDMAVIEELERRLGREVFCIKHKYLTNEMLSIIGNMDVLVGVRLHALIHAAIMDVPMIAVSYDPKINSFMHSMDMKAMCSMYDFKSEFFLEEFEKTVANAQAIRNKVKKRIELLIQKLDTNEELIKKLINK</sequence>
<gene>
    <name evidence="1" type="primary">csaB</name>
    <name evidence="1" type="ORF">FRZ06_08060</name>
</gene>
<dbReference type="Proteomes" id="UP000594014">
    <property type="component" value="Chromosome"/>
</dbReference>
<organism evidence="1 2">
    <name type="scientific">Anoxybacterium hadale</name>
    <dbReference type="NCBI Taxonomy" id="3408580"/>
    <lineage>
        <taxon>Bacteria</taxon>
        <taxon>Bacillati</taxon>
        <taxon>Bacillota</taxon>
        <taxon>Clostridia</taxon>
        <taxon>Peptostreptococcales</taxon>
        <taxon>Anaerovoracaceae</taxon>
        <taxon>Anoxybacterium</taxon>
    </lineage>
</organism>
<accession>A0ACD1AA16</accession>
<evidence type="ECO:0000313" key="2">
    <source>
        <dbReference type="Proteomes" id="UP000594014"/>
    </source>
</evidence>
<reference evidence="1" key="1">
    <citation type="submission" date="2019-08" db="EMBL/GenBank/DDBJ databases">
        <title>Genome sequence of Clostridiales bacterium MT110.</title>
        <authorList>
            <person name="Cao J."/>
        </authorList>
    </citation>
    <scope>NUCLEOTIDE SEQUENCE</scope>
    <source>
        <strain evidence="1">MT110</strain>
    </source>
</reference>
<evidence type="ECO:0000313" key="1">
    <source>
        <dbReference type="EMBL" id="QOX63305.1"/>
    </source>
</evidence>
<name>A0ACD1AA16_9FIRM</name>
<keyword evidence="2" id="KW-1185">Reference proteome</keyword>
<proteinExistence type="predicted"/>